<dbReference type="PANTHER" id="PTHR24221">
    <property type="entry name" value="ATP-BINDING CASSETTE SUB-FAMILY B"/>
    <property type="match status" value="1"/>
</dbReference>
<dbReference type="GO" id="GO:0016887">
    <property type="term" value="F:ATP hydrolysis activity"/>
    <property type="evidence" value="ECO:0007669"/>
    <property type="project" value="InterPro"/>
</dbReference>
<keyword evidence="8 9" id="KW-0472">Membrane</keyword>
<feature type="transmembrane region" description="Helical" evidence="9">
    <location>
        <begin position="148"/>
        <end position="169"/>
    </location>
</feature>
<feature type="transmembrane region" description="Helical" evidence="9">
    <location>
        <begin position="175"/>
        <end position="192"/>
    </location>
</feature>
<dbReference type="InterPro" id="IPR003593">
    <property type="entry name" value="AAA+_ATPase"/>
</dbReference>
<comment type="subcellular location">
    <subcellularLocation>
        <location evidence="1">Cell membrane</location>
        <topology evidence="1">Multi-pass membrane protein</topology>
    </subcellularLocation>
</comment>
<feature type="transmembrane region" description="Helical" evidence="9">
    <location>
        <begin position="29"/>
        <end position="51"/>
    </location>
</feature>
<protein>
    <submittedName>
        <fullName evidence="10">ATP-binding cassette subfamily B protein</fullName>
    </submittedName>
</protein>
<dbReference type="SMART" id="SM00382">
    <property type="entry name" value="AAA"/>
    <property type="match status" value="1"/>
</dbReference>
<evidence type="ECO:0000256" key="3">
    <source>
        <dbReference type="ARBA" id="ARBA00022475"/>
    </source>
</evidence>
<dbReference type="Gene3D" id="1.20.1560.10">
    <property type="entry name" value="ABC transporter type 1, transmembrane domain"/>
    <property type="match status" value="1"/>
</dbReference>
<feature type="transmembrane region" description="Helical" evidence="9">
    <location>
        <begin position="263"/>
        <end position="281"/>
    </location>
</feature>
<evidence type="ECO:0000256" key="2">
    <source>
        <dbReference type="ARBA" id="ARBA00022448"/>
    </source>
</evidence>
<dbReference type="InterPro" id="IPR003439">
    <property type="entry name" value="ABC_transporter-like_ATP-bd"/>
</dbReference>
<dbReference type="PROSITE" id="PS50929">
    <property type="entry name" value="ABC_TM1F"/>
    <property type="match status" value="1"/>
</dbReference>
<dbReference type="PROSITE" id="PS50893">
    <property type="entry name" value="ABC_TRANSPORTER_2"/>
    <property type="match status" value="1"/>
</dbReference>
<dbReference type="InterPro" id="IPR036640">
    <property type="entry name" value="ABC1_TM_sf"/>
</dbReference>
<keyword evidence="11" id="KW-1185">Reference proteome</keyword>
<dbReference type="GeneID" id="78296820"/>
<dbReference type="GO" id="GO:0005886">
    <property type="term" value="C:plasma membrane"/>
    <property type="evidence" value="ECO:0007669"/>
    <property type="project" value="UniProtKB-SubCell"/>
</dbReference>
<dbReference type="InterPro" id="IPR027417">
    <property type="entry name" value="P-loop_NTPase"/>
</dbReference>
<dbReference type="GO" id="GO:0140359">
    <property type="term" value="F:ABC-type transporter activity"/>
    <property type="evidence" value="ECO:0007669"/>
    <property type="project" value="InterPro"/>
</dbReference>
<keyword evidence="4 9" id="KW-0812">Transmembrane</keyword>
<evidence type="ECO:0000256" key="7">
    <source>
        <dbReference type="ARBA" id="ARBA00022989"/>
    </source>
</evidence>
<evidence type="ECO:0000256" key="9">
    <source>
        <dbReference type="SAM" id="Phobius"/>
    </source>
</evidence>
<dbReference type="Pfam" id="PF00005">
    <property type="entry name" value="ABC_tran"/>
    <property type="match status" value="1"/>
</dbReference>
<comment type="caution">
    <text evidence="10">The sequence shown here is derived from an EMBL/GenBank/DDBJ whole genome shotgun (WGS) entry which is preliminary data.</text>
</comment>
<keyword evidence="6 10" id="KW-0067">ATP-binding</keyword>
<name>A0A2U1AI76_9BACT</name>
<dbReference type="FunFam" id="3.40.50.300:FF:000221">
    <property type="entry name" value="Multidrug ABC transporter ATP-binding protein"/>
    <property type="match status" value="1"/>
</dbReference>
<organism evidence="10 11">
    <name type="scientific">Victivallis vadensis</name>
    <dbReference type="NCBI Taxonomy" id="172901"/>
    <lineage>
        <taxon>Bacteria</taxon>
        <taxon>Pseudomonadati</taxon>
        <taxon>Lentisphaerota</taxon>
        <taxon>Lentisphaeria</taxon>
        <taxon>Victivallales</taxon>
        <taxon>Victivallaceae</taxon>
        <taxon>Victivallis</taxon>
    </lineage>
</organism>
<evidence type="ECO:0000313" key="11">
    <source>
        <dbReference type="Proteomes" id="UP000245959"/>
    </source>
</evidence>
<accession>A0A2U1AI76</accession>
<evidence type="ECO:0000256" key="6">
    <source>
        <dbReference type="ARBA" id="ARBA00022840"/>
    </source>
</evidence>
<evidence type="ECO:0000256" key="5">
    <source>
        <dbReference type="ARBA" id="ARBA00022741"/>
    </source>
</evidence>
<evidence type="ECO:0000313" key="10">
    <source>
        <dbReference type="EMBL" id="PVY36107.1"/>
    </source>
</evidence>
<dbReference type="Proteomes" id="UP000245959">
    <property type="component" value="Unassembled WGS sequence"/>
</dbReference>
<dbReference type="SUPFAM" id="SSF90123">
    <property type="entry name" value="ABC transporter transmembrane region"/>
    <property type="match status" value="1"/>
</dbReference>
<evidence type="ECO:0000256" key="8">
    <source>
        <dbReference type="ARBA" id="ARBA00023136"/>
    </source>
</evidence>
<dbReference type="OrthoDB" id="9806127at2"/>
<dbReference type="Pfam" id="PF00664">
    <property type="entry name" value="ABC_membrane"/>
    <property type="match status" value="1"/>
</dbReference>
<keyword evidence="3" id="KW-1003">Cell membrane</keyword>
<dbReference type="PANTHER" id="PTHR24221:SF654">
    <property type="entry name" value="ATP-BINDING CASSETTE SUB-FAMILY B MEMBER 6"/>
    <property type="match status" value="1"/>
</dbReference>
<dbReference type="SUPFAM" id="SSF52540">
    <property type="entry name" value="P-loop containing nucleoside triphosphate hydrolases"/>
    <property type="match status" value="1"/>
</dbReference>
<feature type="transmembrane region" description="Helical" evidence="9">
    <location>
        <begin position="71"/>
        <end position="95"/>
    </location>
</feature>
<evidence type="ECO:0000256" key="4">
    <source>
        <dbReference type="ARBA" id="ARBA00022692"/>
    </source>
</evidence>
<evidence type="ECO:0000256" key="1">
    <source>
        <dbReference type="ARBA" id="ARBA00004651"/>
    </source>
</evidence>
<dbReference type="Gene3D" id="3.40.50.300">
    <property type="entry name" value="P-loop containing nucleotide triphosphate hydrolases"/>
    <property type="match status" value="1"/>
</dbReference>
<dbReference type="AlphaFoldDB" id="A0A2U1AI76"/>
<sequence length="591" mass="66257">MRELLHREYRNRRAFQNYLGFYAGYKLRFLMVWLMYVVKAAPAYVLPILTAEVVNMITESGLPPEVFYQRLYWILGIGFVVIVQNIPTHMYYVWLMSVPCRTVERNLRSALCTRLQHLSIPYHTSSKMGSLQNKVTRDVESIENMTRMLLDTVPHIICTLAVAVTVTAIKAPLFIVFYVAAVPLAVVLYVAIRKRMAQTNREFRKSIEDMSGRVTEMLRLIPITRAHHVEDVEISRVDRRLEEIRKAGLQVDYVNSIFGSVNWVILMLFNLFTLVLIAFLYKKGILKIGVGDIGLLANYFGTITGTVLAAMNCLPAITKGMESVKSIGEVLECPDIELNEDKPEVTTVTGDFVFDHVSFQYPGCEAHALEDICLHVPAGETIALVGPSGAGKSTIAHLVIGFVRPTAGRLLLDGRDMNELDLRSYRTFISVVTQETLLFDGTIRDNICYGANPTEFELMDAVRNADLMTLIDSLPEGLNTQVRENGARLSGGQKQRIAIARALLRDPRVLILDEATSALDVDSESQIKGALDRLVKGRTTFIVAHRLSTIRDADRIVVMKDGRIAEIGTHRELMAQSGVYAEMEHKFSAAQ</sequence>
<feature type="transmembrane region" description="Helical" evidence="9">
    <location>
        <begin position="293"/>
        <end position="317"/>
    </location>
</feature>
<dbReference type="GO" id="GO:0005524">
    <property type="term" value="F:ATP binding"/>
    <property type="evidence" value="ECO:0007669"/>
    <property type="project" value="UniProtKB-KW"/>
</dbReference>
<keyword evidence="2" id="KW-0813">Transport</keyword>
<dbReference type="InterPro" id="IPR017871">
    <property type="entry name" value="ABC_transporter-like_CS"/>
</dbReference>
<dbReference type="InterPro" id="IPR039421">
    <property type="entry name" value="Type_1_exporter"/>
</dbReference>
<dbReference type="PROSITE" id="PS00211">
    <property type="entry name" value="ABC_TRANSPORTER_1"/>
    <property type="match status" value="1"/>
</dbReference>
<proteinExistence type="predicted"/>
<keyword evidence="7 9" id="KW-1133">Transmembrane helix</keyword>
<dbReference type="EMBL" id="QEKH01000036">
    <property type="protein sequence ID" value="PVY36107.1"/>
    <property type="molecule type" value="Genomic_DNA"/>
</dbReference>
<dbReference type="CDD" id="cd07346">
    <property type="entry name" value="ABC_6TM_exporters"/>
    <property type="match status" value="1"/>
</dbReference>
<reference evidence="10 11" key="1">
    <citation type="submission" date="2018-04" db="EMBL/GenBank/DDBJ databases">
        <title>Genomic Encyclopedia of Type Strains, Phase IV (KMG-IV): sequencing the most valuable type-strain genomes for metagenomic binning, comparative biology and taxonomic classification.</title>
        <authorList>
            <person name="Goeker M."/>
        </authorList>
    </citation>
    <scope>NUCLEOTIDE SEQUENCE [LARGE SCALE GENOMIC DNA]</scope>
    <source>
        <strain evidence="10 11">DSM 14823</strain>
    </source>
</reference>
<gene>
    <name evidence="10" type="ORF">C8D82_13622</name>
</gene>
<dbReference type="RefSeq" id="WP_116885551.1">
    <property type="nucleotide sequence ID" value="NZ_CABMMC010000120.1"/>
</dbReference>
<keyword evidence="5" id="KW-0547">Nucleotide-binding</keyword>
<dbReference type="GO" id="GO:0034040">
    <property type="term" value="F:ATPase-coupled lipid transmembrane transporter activity"/>
    <property type="evidence" value="ECO:0007669"/>
    <property type="project" value="TreeGrafter"/>
</dbReference>
<dbReference type="InterPro" id="IPR011527">
    <property type="entry name" value="ABC1_TM_dom"/>
</dbReference>